<dbReference type="Proteomes" id="UP000095287">
    <property type="component" value="Unplaced"/>
</dbReference>
<proteinExistence type="predicted"/>
<feature type="region of interest" description="Disordered" evidence="1">
    <location>
        <begin position="55"/>
        <end position="151"/>
    </location>
</feature>
<organism evidence="3 4">
    <name type="scientific">Steinernema glaseri</name>
    <dbReference type="NCBI Taxonomy" id="37863"/>
    <lineage>
        <taxon>Eukaryota</taxon>
        <taxon>Metazoa</taxon>
        <taxon>Ecdysozoa</taxon>
        <taxon>Nematoda</taxon>
        <taxon>Chromadorea</taxon>
        <taxon>Rhabditida</taxon>
        <taxon>Tylenchina</taxon>
        <taxon>Panagrolaimomorpha</taxon>
        <taxon>Strongyloidoidea</taxon>
        <taxon>Steinernematidae</taxon>
        <taxon>Steinernema</taxon>
    </lineage>
</organism>
<name>A0A1I7YPF6_9BILA</name>
<evidence type="ECO:0000313" key="4">
    <source>
        <dbReference type="WBParaSite" id="L893_g1839.t1"/>
    </source>
</evidence>
<sequence length="187" mass="19581">MSHGSASKWSGLILFASRHTVAIQVAMTSAALFLLPLVAIHLAFGRNVHGNDEEGAPFENSGAVGGPSEGWRGNGLGGRGAFPDGRIGGAPGGRREFGAGPVEGDDGNADSGRKYPSGGSRGSFDGNRGGRRGGRGRHGKHHRHCNGTTEAPSIFGRDNNYRILPVMQRSEINSEELLCCSMTNTIL</sequence>
<keyword evidence="2" id="KW-0472">Membrane</keyword>
<keyword evidence="2" id="KW-1133">Transmembrane helix</keyword>
<dbReference type="WBParaSite" id="L893_g1839.t1">
    <property type="protein sequence ID" value="L893_g1839.t1"/>
    <property type="gene ID" value="L893_g1839"/>
</dbReference>
<dbReference type="AlphaFoldDB" id="A0A1I7YPF6"/>
<reference evidence="4" key="1">
    <citation type="submission" date="2016-11" db="UniProtKB">
        <authorList>
            <consortium name="WormBaseParasite"/>
        </authorList>
    </citation>
    <scope>IDENTIFICATION</scope>
</reference>
<keyword evidence="2" id="KW-0812">Transmembrane</keyword>
<feature type="compositionally biased region" description="Gly residues" evidence="1">
    <location>
        <begin position="63"/>
        <end position="92"/>
    </location>
</feature>
<feature type="compositionally biased region" description="Basic residues" evidence="1">
    <location>
        <begin position="129"/>
        <end position="145"/>
    </location>
</feature>
<protein>
    <submittedName>
        <fullName evidence="4">Col_cuticle_N domain-containing protein</fullName>
    </submittedName>
</protein>
<evidence type="ECO:0000313" key="3">
    <source>
        <dbReference type="Proteomes" id="UP000095287"/>
    </source>
</evidence>
<evidence type="ECO:0000256" key="2">
    <source>
        <dbReference type="SAM" id="Phobius"/>
    </source>
</evidence>
<keyword evidence="3" id="KW-1185">Reference proteome</keyword>
<feature type="transmembrane region" description="Helical" evidence="2">
    <location>
        <begin position="21"/>
        <end position="44"/>
    </location>
</feature>
<evidence type="ECO:0000256" key="1">
    <source>
        <dbReference type="SAM" id="MobiDB-lite"/>
    </source>
</evidence>
<accession>A0A1I7YPF6</accession>